<dbReference type="REBASE" id="282703">
    <property type="entry name" value="Cba70BAMcrBCP"/>
</dbReference>
<dbReference type="InterPro" id="IPR027417">
    <property type="entry name" value="P-loop_NTPase"/>
</dbReference>
<keyword evidence="3" id="KW-1185">Reference proteome</keyword>
<dbReference type="PANTHER" id="PTHR37291:SF1">
    <property type="entry name" value="TYPE IV METHYL-DIRECTED RESTRICTION ENZYME ECOKMCRB SUBUNIT"/>
    <property type="match status" value="1"/>
</dbReference>
<dbReference type="Pfam" id="PF07728">
    <property type="entry name" value="AAA_5"/>
    <property type="match status" value="1"/>
</dbReference>
<dbReference type="InterPro" id="IPR003593">
    <property type="entry name" value="AAA+_ATPase"/>
</dbReference>
<organism evidence="2 3">
    <name type="scientific">Petrocella atlantisensis</name>
    <dbReference type="NCBI Taxonomy" id="2173034"/>
    <lineage>
        <taxon>Bacteria</taxon>
        <taxon>Bacillati</taxon>
        <taxon>Bacillota</taxon>
        <taxon>Clostridia</taxon>
        <taxon>Lachnospirales</taxon>
        <taxon>Vallitaleaceae</taxon>
        <taxon>Petrocella</taxon>
    </lineage>
</organism>
<protein>
    <recommendedName>
        <fullName evidence="1">AAA+ ATPase domain-containing protein</fullName>
    </recommendedName>
</protein>
<dbReference type="OrthoDB" id="9781481at2"/>
<feature type="domain" description="AAA+ ATPase" evidence="1">
    <location>
        <begin position="288"/>
        <end position="653"/>
    </location>
</feature>
<dbReference type="AlphaFoldDB" id="A0A3P7SC09"/>
<dbReference type="InterPro" id="IPR052934">
    <property type="entry name" value="Methyl-DNA_Rec/Restrict_Enz"/>
</dbReference>
<dbReference type="InterPro" id="IPR011704">
    <property type="entry name" value="ATPase_dyneun-rel_AAA"/>
</dbReference>
<dbReference type="SUPFAM" id="SSF52540">
    <property type="entry name" value="P-loop containing nucleoside triphosphate hydrolases"/>
    <property type="match status" value="1"/>
</dbReference>
<proteinExistence type="predicted"/>
<sequence>MRIFLGKFSTKYPEQIEKKMYAAGPEGGSWYGGLEPGDYVFPAYDGMIIGLWRAKEYVQGNADMERREQGYLQFEDIKKFDGVSVSNNFTKYKYFEHDLNLVNKVTKSVKNLGFIRIKEREGCPKPEDIDFISGSINIYIAYDNTSIKFKEGDIRVTIDNSEDMRLVSIDRFEDDKFVLYKELNELYEDRNAEDGKYTIRELYDYSIQDQAVKKRKFLTTLIDELETKGYLKVSNAIKLYDNLLVGRKRSGTSKTSQSSDAVKGQIIADDTVEEENEQHEEIASLINFNPNIILYGPPGTGKTYATQNIIDYYEKKSYKSNSNYAVAEAEGRVKSVTFHQSYSYEEFIEGIRPVLNDAEGSNVGYQLENGLFKEHCINAEKELIKRKNNAEHVDMIHSESSIWKVSLGERKSDDIFNECIKSNDIAIGWLEDNDLSDMDYDDILAALGDESDYGNKPTQNANTVNAFVNDMTIGDIVFVYDGQQTIRMVGVITGGYRYDTKYTSYKQRREVQWFKDLTYPINIHAYNGYKNLTMKTVYQLNRVSIPDVLEIITLNSKEKQSFDDKKEIKPYYMIVDEINRGNIAKIFGELITLIEQDKRGRLKVVLPYSKKEFTVPANLIIIGTMNTADRSIAAIDTALRRRFTFVEVEPDASVIARYDNPVVNDTIDLVKLLNAMNEKIMAYYDRDHRVGHAYFMGIESLGNFYQTWYYKILPLLSEYFYNDVETMRAVVGKAFYDDNGNILKLSKTPDADGLSPFEKQIQNVYKGFDNAE</sequence>
<dbReference type="EMBL" id="LR130778">
    <property type="protein sequence ID" value="VDN49249.1"/>
    <property type="molecule type" value="Genomic_DNA"/>
</dbReference>
<dbReference type="RefSeq" id="WP_125138250.1">
    <property type="nucleotide sequence ID" value="NZ_LR130778.1"/>
</dbReference>
<dbReference type="Gene3D" id="3.40.50.300">
    <property type="entry name" value="P-loop containing nucleotide triphosphate hydrolases"/>
    <property type="match status" value="2"/>
</dbReference>
<dbReference type="KEGG" id="cbar:PATL70BA_3323"/>
<name>A0A3P7SC09_9FIRM</name>
<evidence type="ECO:0000259" key="1">
    <source>
        <dbReference type="SMART" id="SM00382"/>
    </source>
</evidence>
<evidence type="ECO:0000313" key="2">
    <source>
        <dbReference type="EMBL" id="VDN49249.1"/>
    </source>
</evidence>
<dbReference type="Proteomes" id="UP000279029">
    <property type="component" value="Chromosome"/>
</dbReference>
<dbReference type="SMART" id="SM00382">
    <property type="entry name" value="AAA"/>
    <property type="match status" value="1"/>
</dbReference>
<dbReference type="GO" id="GO:0005524">
    <property type="term" value="F:ATP binding"/>
    <property type="evidence" value="ECO:0007669"/>
    <property type="project" value="InterPro"/>
</dbReference>
<gene>
    <name evidence="2" type="ORF">PATL70BA_3323</name>
</gene>
<evidence type="ECO:0000313" key="3">
    <source>
        <dbReference type="Proteomes" id="UP000279029"/>
    </source>
</evidence>
<dbReference type="PANTHER" id="PTHR37291">
    <property type="entry name" value="5-METHYLCYTOSINE-SPECIFIC RESTRICTION ENZYME B"/>
    <property type="match status" value="1"/>
</dbReference>
<dbReference type="GO" id="GO:0016887">
    <property type="term" value="F:ATP hydrolysis activity"/>
    <property type="evidence" value="ECO:0007669"/>
    <property type="project" value="InterPro"/>
</dbReference>
<reference evidence="2 3" key="1">
    <citation type="submission" date="2018-09" db="EMBL/GenBank/DDBJ databases">
        <authorList>
            <person name="Postec A."/>
        </authorList>
    </citation>
    <scope>NUCLEOTIDE SEQUENCE [LARGE SCALE GENOMIC DNA]</scope>
    <source>
        <strain evidence="2">70B-A</strain>
    </source>
</reference>
<accession>A0A3P7SC09</accession>